<dbReference type="Gene3D" id="3.10.350.10">
    <property type="entry name" value="LysM domain"/>
    <property type="match status" value="2"/>
</dbReference>
<protein>
    <submittedName>
        <fullName evidence="2">LysM peptidoglycan-binding domain-containing protein</fullName>
    </submittedName>
</protein>
<dbReference type="EMBL" id="JBHUMB010000013">
    <property type="protein sequence ID" value="MFD2743871.1"/>
    <property type="molecule type" value="Genomic_DNA"/>
</dbReference>
<reference evidence="3" key="1">
    <citation type="journal article" date="2019" name="Int. J. Syst. Evol. Microbiol.">
        <title>The Global Catalogue of Microorganisms (GCM) 10K type strain sequencing project: providing services to taxonomists for standard genome sequencing and annotation.</title>
        <authorList>
            <consortium name="The Broad Institute Genomics Platform"/>
            <consortium name="The Broad Institute Genome Sequencing Center for Infectious Disease"/>
            <person name="Wu L."/>
            <person name="Ma J."/>
        </authorList>
    </citation>
    <scope>NUCLEOTIDE SEQUENCE [LARGE SCALE GENOMIC DNA]</scope>
    <source>
        <strain evidence="3">KCTC 42247</strain>
    </source>
</reference>
<dbReference type="PANTHER" id="PTHR33734">
    <property type="entry name" value="LYSM DOMAIN-CONTAINING GPI-ANCHORED PROTEIN 2"/>
    <property type="match status" value="1"/>
</dbReference>
<comment type="caution">
    <text evidence="2">The sequence shown here is derived from an EMBL/GenBank/DDBJ whole genome shotgun (WGS) entry which is preliminary data.</text>
</comment>
<dbReference type="Pfam" id="PF01476">
    <property type="entry name" value="LysM"/>
    <property type="match status" value="2"/>
</dbReference>
<evidence type="ECO:0000313" key="2">
    <source>
        <dbReference type="EMBL" id="MFD2743871.1"/>
    </source>
</evidence>
<dbReference type="SMART" id="SM00257">
    <property type="entry name" value="LysM"/>
    <property type="match status" value="2"/>
</dbReference>
<name>A0ABW5UG74_9SPHI</name>
<feature type="domain" description="LysM" evidence="1">
    <location>
        <begin position="355"/>
        <end position="398"/>
    </location>
</feature>
<dbReference type="CDD" id="cd16894">
    <property type="entry name" value="MltD-like"/>
    <property type="match status" value="1"/>
</dbReference>
<dbReference type="PANTHER" id="PTHR33734:SF22">
    <property type="entry name" value="MEMBRANE-BOUND LYTIC MUREIN TRANSGLYCOSYLASE D"/>
    <property type="match status" value="1"/>
</dbReference>
<accession>A0ABW5UG74</accession>
<dbReference type="InterPro" id="IPR018392">
    <property type="entry name" value="LysM"/>
</dbReference>
<dbReference type="RefSeq" id="WP_066756630.1">
    <property type="nucleotide sequence ID" value="NZ_JBHUMB010000013.1"/>
</dbReference>
<dbReference type="InterPro" id="IPR036779">
    <property type="entry name" value="LysM_dom_sf"/>
</dbReference>
<sequence>MDNKIKLLLLISVVVFQQTTIAQKRTRNVLRKPLLHSIQKQFEQERESVSLQLDSIKEAHGAQINFSHDDVVVGQRIQRMQKTIPLEYNHLVKSYLDKYISPNYKPYMEKLLGLSEYYFPIYEQIFAETNIPEEVKYLSVVESSLNPHTLSSSGALGPWQFIYGTAKGYNLAIDSYVDERKDVYLSTYAVSQYLTGAYDEFNDWLLALASYNCGRGCVRRAIQRSGLHAPTFWELSPYLPQETRNYIPKFIAMSYVLKHADSHQLVAQRTDLQFPYRVMMIDRYVDLKQVAQAVDCSLEVMQAYNPAFKRGKVNGTVAQPKRLIVPIRENLDDASLYIAIHQADVQGEDKDIQGVHYTVKAGETLATIANKYNVTVAELLTWNDLSSKSVAVGNTLWIEKTEDPRVDTRLVSNLNKAKPTVEPVKQVAYVVHTVKKGDTLTGIASRYKGATIAQLKADNNIKSSHLSIGQKIKVARGKGRI</sequence>
<feature type="domain" description="LysM" evidence="1">
    <location>
        <begin position="430"/>
        <end position="474"/>
    </location>
</feature>
<evidence type="ECO:0000259" key="1">
    <source>
        <dbReference type="PROSITE" id="PS51782"/>
    </source>
</evidence>
<dbReference type="Gene3D" id="1.10.530.10">
    <property type="match status" value="1"/>
</dbReference>
<gene>
    <name evidence="2" type="ORF">ACFSQ6_10740</name>
</gene>
<dbReference type="Pfam" id="PF01464">
    <property type="entry name" value="SLT"/>
    <property type="match status" value="1"/>
</dbReference>
<dbReference type="InterPro" id="IPR008258">
    <property type="entry name" value="Transglycosylase_SLT_dom_1"/>
</dbReference>
<dbReference type="SUPFAM" id="SSF54106">
    <property type="entry name" value="LysM domain"/>
    <property type="match status" value="2"/>
</dbReference>
<evidence type="ECO:0000313" key="3">
    <source>
        <dbReference type="Proteomes" id="UP001597418"/>
    </source>
</evidence>
<dbReference type="Proteomes" id="UP001597418">
    <property type="component" value="Unassembled WGS sequence"/>
</dbReference>
<proteinExistence type="predicted"/>
<organism evidence="2 3">
    <name type="scientific">Sphingobacterium populi</name>
    <dbReference type="NCBI Taxonomy" id="1812824"/>
    <lineage>
        <taxon>Bacteria</taxon>
        <taxon>Pseudomonadati</taxon>
        <taxon>Bacteroidota</taxon>
        <taxon>Sphingobacteriia</taxon>
        <taxon>Sphingobacteriales</taxon>
        <taxon>Sphingobacteriaceae</taxon>
        <taxon>Sphingobacterium</taxon>
    </lineage>
</organism>
<dbReference type="CDD" id="cd00118">
    <property type="entry name" value="LysM"/>
    <property type="match status" value="2"/>
</dbReference>
<dbReference type="InterPro" id="IPR023346">
    <property type="entry name" value="Lysozyme-like_dom_sf"/>
</dbReference>
<keyword evidence="3" id="KW-1185">Reference proteome</keyword>
<dbReference type="PROSITE" id="PS51782">
    <property type="entry name" value="LYSM"/>
    <property type="match status" value="2"/>
</dbReference>
<dbReference type="SUPFAM" id="SSF53955">
    <property type="entry name" value="Lysozyme-like"/>
    <property type="match status" value="1"/>
</dbReference>